<feature type="region of interest" description="Disordered" evidence="2">
    <location>
        <begin position="1"/>
        <end position="44"/>
    </location>
</feature>
<comment type="caution">
    <text evidence="4">The sequence shown here is derived from an EMBL/GenBank/DDBJ whole genome shotgun (WGS) entry which is preliminary data.</text>
</comment>
<dbReference type="SUPFAM" id="SSF57701">
    <property type="entry name" value="Zn2/Cys6 DNA-binding domain"/>
    <property type="match status" value="1"/>
</dbReference>
<evidence type="ECO:0000256" key="1">
    <source>
        <dbReference type="ARBA" id="ARBA00023242"/>
    </source>
</evidence>
<dbReference type="Gene3D" id="4.10.240.10">
    <property type="entry name" value="Zn(2)-C6 fungal-type DNA-binding domain"/>
    <property type="match status" value="1"/>
</dbReference>
<dbReference type="GO" id="GO:0000981">
    <property type="term" value="F:DNA-binding transcription factor activity, RNA polymerase II-specific"/>
    <property type="evidence" value="ECO:0007669"/>
    <property type="project" value="InterPro"/>
</dbReference>
<proteinExistence type="predicted"/>
<dbReference type="SMART" id="SM00066">
    <property type="entry name" value="GAL4"/>
    <property type="match status" value="1"/>
</dbReference>
<evidence type="ECO:0000313" key="5">
    <source>
        <dbReference type="Proteomes" id="UP001302745"/>
    </source>
</evidence>
<gene>
    <name evidence="4" type="ORF">C8A00DRAFT_46358</name>
</gene>
<dbReference type="GO" id="GO:0005634">
    <property type="term" value="C:nucleus"/>
    <property type="evidence" value="ECO:0007669"/>
    <property type="project" value="TreeGrafter"/>
</dbReference>
<sequence length="797" mass="87663">MTGTDRAAVVQSAPPLQFLPVNRPGSPPELKRRRAYQSCEPCRKRKSRCVPETEDRRWPCRRCVADGQSERCEFSDTRNTRRRLSRTPAAAAAALSPVSPPVDGRHRYSPIRGANSAGHGSNALFGAARDSDQATPMQRLPVPLSGTIGPRMPSTSPGRPSPSTNANYPTARSRIMAARLHNTADALDLLTFTAAGNDATPSVVAASDALLGLRDPVETDCSWERFVLIRKGVVTKTEVCEYLHFYFNVMWSLRPVVHPFYRDRSRYSLLAIDEPLLLISLVTLSSRYHSLSGSHGDIRSERIHWQAWKFLRKYLQSALWGSPYTRSPGAIAAMLLMIEWHSKAINNPASFSEEEDGDTLSSPQRPRQESFGTRPGQITSLTSQQRYGMATLLESLNIVAPAYRSNKMSWMLLSNAIALAHEGCCFDSLDAQSSGGSPASSEQEGFRQQWNQLICVFLYLADENVAMRLGLNPLLSQQSTEVVRNRYSTTFASILPNTALWESYYDLSAETRKAGLLLQSLKQGGLTLANVNLLPELQHIERALGRWRRQHAACFNSSPAELLRTCLDLEYHYALMYSFAPASYALQHHNSTATSETDKTDQHLALKVAALTRLADQATGASYQMLSIIVNLGPSNLLRYLPVRCWVFIVAANLHLLKSDPNIQLLRASIIAIRSASPDDTHMAIRYSRFLEILLNASMRSSSSSSAESPVGTGVGTGVGVEQQQPEVGGAAGAGLATEEMDWWSRYSMMVSGSGLDSVAALNLNFHLPGGLAPQIGRDPFQWWDGAFGMTGAVGFP</sequence>
<reference evidence="4" key="2">
    <citation type="submission" date="2023-05" db="EMBL/GenBank/DDBJ databases">
        <authorList>
            <consortium name="Lawrence Berkeley National Laboratory"/>
            <person name="Steindorff A."/>
            <person name="Hensen N."/>
            <person name="Bonometti L."/>
            <person name="Westerberg I."/>
            <person name="Brannstrom I.O."/>
            <person name="Guillou S."/>
            <person name="Cros-Aarteil S."/>
            <person name="Calhoun S."/>
            <person name="Haridas S."/>
            <person name="Kuo A."/>
            <person name="Mondo S."/>
            <person name="Pangilinan J."/>
            <person name="Riley R."/>
            <person name="Labutti K."/>
            <person name="Andreopoulos B."/>
            <person name="Lipzen A."/>
            <person name="Chen C."/>
            <person name="Yanf M."/>
            <person name="Daum C."/>
            <person name="Ng V."/>
            <person name="Clum A."/>
            <person name="Ohm R."/>
            <person name="Martin F."/>
            <person name="Silar P."/>
            <person name="Natvig D."/>
            <person name="Lalanne C."/>
            <person name="Gautier V."/>
            <person name="Ament-Velasquez S.L."/>
            <person name="Kruys A."/>
            <person name="Hutchinson M.I."/>
            <person name="Powell A.J."/>
            <person name="Barry K."/>
            <person name="Miller A.N."/>
            <person name="Grigoriev I.V."/>
            <person name="Debuchy R."/>
            <person name="Gladieux P."/>
            <person name="Thoren M.H."/>
            <person name="Johannesson H."/>
        </authorList>
    </citation>
    <scope>NUCLEOTIDE SEQUENCE</scope>
    <source>
        <strain evidence="4">CBS 538.74</strain>
    </source>
</reference>
<dbReference type="InterPro" id="IPR001138">
    <property type="entry name" value="Zn2Cys6_DnaBD"/>
</dbReference>
<dbReference type="InterPro" id="IPR052780">
    <property type="entry name" value="AAA_Catabolism_Regulators"/>
</dbReference>
<name>A0AAN6ZU60_9PEZI</name>
<dbReference type="PROSITE" id="PS50048">
    <property type="entry name" value="ZN2_CY6_FUNGAL_2"/>
    <property type="match status" value="1"/>
</dbReference>
<evidence type="ECO:0000259" key="3">
    <source>
        <dbReference type="PROSITE" id="PS50048"/>
    </source>
</evidence>
<dbReference type="EMBL" id="MU857089">
    <property type="protein sequence ID" value="KAK4150204.1"/>
    <property type="molecule type" value="Genomic_DNA"/>
</dbReference>
<keyword evidence="1" id="KW-0539">Nucleus</keyword>
<evidence type="ECO:0000256" key="2">
    <source>
        <dbReference type="SAM" id="MobiDB-lite"/>
    </source>
</evidence>
<feature type="compositionally biased region" description="Low complexity" evidence="2">
    <location>
        <begin position="149"/>
        <end position="164"/>
    </location>
</feature>
<dbReference type="GO" id="GO:0008270">
    <property type="term" value="F:zinc ion binding"/>
    <property type="evidence" value="ECO:0007669"/>
    <property type="project" value="InterPro"/>
</dbReference>
<accession>A0AAN6ZU60</accession>
<feature type="domain" description="Zn(2)-C6 fungal-type" evidence="3">
    <location>
        <begin position="38"/>
        <end position="74"/>
    </location>
</feature>
<dbReference type="Proteomes" id="UP001302745">
    <property type="component" value="Unassembled WGS sequence"/>
</dbReference>
<dbReference type="GO" id="GO:0009074">
    <property type="term" value="P:aromatic amino acid family catabolic process"/>
    <property type="evidence" value="ECO:0007669"/>
    <property type="project" value="TreeGrafter"/>
</dbReference>
<dbReference type="CDD" id="cd00067">
    <property type="entry name" value="GAL4"/>
    <property type="match status" value="1"/>
</dbReference>
<dbReference type="AlphaFoldDB" id="A0AAN6ZU60"/>
<dbReference type="InterPro" id="IPR036864">
    <property type="entry name" value="Zn2-C6_fun-type_DNA-bd_sf"/>
</dbReference>
<dbReference type="PANTHER" id="PTHR31644:SF2">
    <property type="entry name" value="TRANSCRIPTIONAL ACTIVATOR ARO80-RELATED"/>
    <property type="match status" value="1"/>
</dbReference>
<keyword evidence="5" id="KW-1185">Reference proteome</keyword>
<dbReference type="PROSITE" id="PS00463">
    <property type="entry name" value="ZN2_CY6_FUNGAL_1"/>
    <property type="match status" value="1"/>
</dbReference>
<organism evidence="4 5">
    <name type="scientific">Chaetomidium leptoderma</name>
    <dbReference type="NCBI Taxonomy" id="669021"/>
    <lineage>
        <taxon>Eukaryota</taxon>
        <taxon>Fungi</taxon>
        <taxon>Dikarya</taxon>
        <taxon>Ascomycota</taxon>
        <taxon>Pezizomycotina</taxon>
        <taxon>Sordariomycetes</taxon>
        <taxon>Sordariomycetidae</taxon>
        <taxon>Sordariales</taxon>
        <taxon>Chaetomiaceae</taxon>
        <taxon>Chaetomidium</taxon>
    </lineage>
</organism>
<dbReference type="PANTHER" id="PTHR31644">
    <property type="entry name" value="TRANSCRIPTIONAL ACTIVATOR ARO80-RELATED"/>
    <property type="match status" value="1"/>
</dbReference>
<dbReference type="GO" id="GO:0045944">
    <property type="term" value="P:positive regulation of transcription by RNA polymerase II"/>
    <property type="evidence" value="ECO:0007669"/>
    <property type="project" value="TreeGrafter"/>
</dbReference>
<feature type="compositionally biased region" description="Low complexity" evidence="2">
    <location>
        <begin position="86"/>
        <end position="97"/>
    </location>
</feature>
<evidence type="ECO:0000313" key="4">
    <source>
        <dbReference type="EMBL" id="KAK4150204.1"/>
    </source>
</evidence>
<feature type="region of interest" description="Disordered" evidence="2">
    <location>
        <begin position="351"/>
        <end position="377"/>
    </location>
</feature>
<feature type="region of interest" description="Disordered" evidence="2">
    <location>
        <begin position="72"/>
        <end position="168"/>
    </location>
</feature>
<protein>
    <recommendedName>
        <fullName evidence="3">Zn(2)-C6 fungal-type domain-containing protein</fullName>
    </recommendedName>
</protein>
<reference evidence="4" key="1">
    <citation type="journal article" date="2023" name="Mol. Phylogenet. Evol.">
        <title>Genome-scale phylogeny and comparative genomics of the fungal order Sordariales.</title>
        <authorList>
            <person name="Hensen N."/>
            <person name="Bonometti L."/>
            <person name="Westerberg I."/>
            <person name="Brannstrom I.O."/>
            <person name="Guillou S."/>
            <person name="Cros-Aarteil S."/>
            <person name="Calhoun S."/>
            <person name="Haridas S."/>
            <person name="Kuo A."/>
            <person name="Mondo S."/>
            <person name="Pangilinan J."/>
            <person name="Riley R."/>
            <person name="LaButti K."/>
            <person name="Andreopoulos B."/>
            <person name="Lipzen A."/>
            <person name="Chen C."/>
            <person name="Yan M."/>
            <person name="Daum C."/>
            <person name="Ng V."/>
            <person name="Clum A."/>
            <person name="Steindorff A."/>
            <person name="Ohm R.A."/>
            <person name="Martin F."/>
            <person name="Silar P."/>
            <person name="Natvig D.O."/>
            <person name="Lalanne C."/>
            <person name="Gautier V."/>
            <person name="Ament-Velasquez S.L."/>
            <person name="Kruys A."/>
            <person name="Hutchinson M.I."/>
            <person name="Powell A.J."/>
            <person name="Barry K."/>
            <person name="Miller A.N."/>
            <person name="Grigoriev I.V."/>
            <person name="Debuchy R."/>
            <person name="Gladieux P."/>
            <person name="Hiltunen Thoren M."/>
            <person name="Johannesson H."/>
        </authorList>
    </citation>
    <scope>NUCLEOTIDE SEQUENCE</scope>
    <source>
        <strain evidence="4">CBS 538.74</strain>
    </source>
</reference>